<dbReference type="InterPro" id="IPR047589">
    <property type="entry name" value="DUF11_rpt"/>
</dbReference>
<feature type="chain" id="PRO_5043802033" description="DUF11 domain-containing protein" evidence="1">
    <location>
        <begin position="34"/>
        <end position="919"/>
    </location>
</feature>
<feature type="signal peptide" evidence="1">
    <location>
        <begin position="1"/>
        <end position="33"/>
    </location>
</feature>
<organism evidence="3 4">
    <name type="scientific">Aquincola agrisoli</name>
    <dbReference type="NCBI Taxonomy" id="3119538"/>
    <lineage>
        <taxon>Bacteria</taxon>
        <taxon>Pseudomonadati</taxon>
        <taxon>Pseudomonadota</taxon>
        <taxon>Betaproteobacteria</taxon>
        <taxon>Burkholderiales</taxon>
        <taxon>Sphaerotilaceae</taxon>
        <taxon>Aquincola</taxon>
    </lineage>
</organism>
<sequence>MGLGFLRSLCRRAAPLLALLLAMAALAPAPALACADGGCVSAGPRLASVGSSRGALLNALVNQLTGSSLNLTVADWNSVAAGDVSLLRLLNALQARLGVSSPATALTTNASLADVVAAAATAATGENRTALAAALGPLQSGLGLAAGSIRLGDLLVTDGGLGETRINTLSLVTGAVQLYNRRNVATTSAPVTVSGADLGLGSVLQQVKLQAQVVEPPVYVCGPAGSSFHTATMRIKLDIDLVSLNVNTGVLTALVGISSATLQLAHLDLYLEVARANGIIAAVDAVSGALSVQATPGVADVYLGLIDDALFYNRARAINPATDLKPAVIGALKINALPAVAVTARAAARGQAPSASMLSFNGPYPQTRTAYTQAGFVNTLLATLGGSLQIGVVPSLGLLDAAVLPVLNLLLQGVVSPLVGTLLSGLVDPLLELLGVRLGEVDVTAGGSFRVCGLSGSVYGDSNHNARRDVAEAGTGLALYAKLVPAATPAGPALAVAAVDAATGLYSFTKVGVGHYLVVVNGSNAPAAVTPAAPAGWIGTEAPTLSRGVVLSADVSGQHFGLFHGSTVAGRVFQDTGAGGGTPHNAQRDGTEAGLPGRVLRLLDGTGTVEIDRTATADQGAYTLWIPAAAAGAVIVAQAGLEGAQADGASWISVGGSAGTTGGSYSLVADRTSFGAAAGQRYTGVDFADVPANRFDTEGQQAALPGTVVFYPHRFTAGSAGVLTLSAAGPAGGTWGVVLYDDTDCNGRLDAGEPAVAAPRAVVAAQAVCIVAKVAVPAEASWGSQYPLAVAARLAYANHTLVGEHTRTDVTVVGDDSDAGLRLAKQVDKATAVQGDALVYTIAYSNQGSAALTALRIHDRTPAYTVFVSADCGTPPPGGPACSVAAQPAAGAAGPVEWRFTGPLAPGGAGWVRMVVQLQ</sequence>
<protein>
    <recommendedName>
        <fullName evidence="2">DUF11 domain-containing protein</fullName>
    </recommendedName>
</protein>
<evidence type="ECO:0000313" key="4">
    <source>
        <dbReference type="Proteomes" id="UP001336250"/>
    </source>
</evidence>
<dbReference type="Pfam" id="PF01345">
    <property type="entry name" value="DUF11"/>
    <property type="match status" value="1"/>
</dbReference>
<accession>A0AAW9Q9X4</accession>
<keyword evidence="1" id="KW-0732">Signal</keyword>
<dbReference type="Proteomes" id="UP001336250">
    <property type="component" value="Unassembled WGS sequence"/>
</dbReference>
<evidence type="ECO:0000313" key="3">
    <source>
        <dbReference type="EMBL" id="MEF7613163.1"/>
    </source>
</evidence>
<feature type="domain" description="DUF11" evidence="2">
    <location>
        <begin position="821"/>
        <end position="878"/>
    </location>
</feature>
<proteinExistence type="predicted"/>
<dbReference type="AlphaFoldDB" id="A0AAW9Q9X4"/>
<dbReference type="RefSeq" id="WP_332288110.1">
    <property type="nucleotide sequence ID" value="NZ_JAZIBG010000014.1"/>
</dbReference>
<gene>
    <name evidence="3" type="ORF">V4F39_04505</name>
</gene>
<dbReference type="EMBL" id="JAZIBG010000014">
    <property type="protein sequence ID" value="MEF7613163.1"/>
    <property type="molecule type" value="Genomic_DNA"/>
</dbReference>
<reference evidence="3 4" key="1">
    <citation type="submission" date="2024-02" db="EMBL/GenBank/DDBJ databases">
        <title>Genome sequence of Aquincola sp. MAHUQ-54.</title>
        <authorList>
            <person name="Huq M.A."/>
        </authorList>
    </citation>
    <scope>NUCLEOTIDE SEQUENCE [LARGE SCALE GENOMIC DNA]</scope>
    <source>
        <strain evidence="3 4">MAHUQ-54</strain>
    </source>
</reference>
<name>A0AAW9Q9X4_9BURK</name>
<evidence type="ECO:0000256" key="1">
    <source>
        <dbReference type="SAM" id="SignalP"/>
    </source>
</evidence>
<evidence type="ECO:0000259" key="2">
    <source>
        <dbReference type="Pfam" id="PF01345"/>
    </source>
</evidence>
<dbReference type="InterPro" id="IPR001434">
    <property type="entry name" value="OmcB-like_DUF11"/>
</dbReference>
<dbReference type="NCBIfam" id="TIGR01451">
    <property type="entry name" value="B_ant_repeat"/>
    <property type="match status" value="1"/>
</dbReference>
<comment type="caution">
    <text evidence="3">The sequence shown here is derived from an EMBL/GenBank/DDBJ whole genome shotgun (WGS) entry which is preliminary data.</text>
</comment>
<keyword evidence="4" id="KW-1185">Reference proteome</keyword>